<reference evidence="1" key="1">
    <citation type="submission" date="2019-03" db="EMBL/GenBank/DDBJ databases">
        <title>Lake Tanganyika Metagenome-Assembled Genomes (MAGs).</title>
        <authorList>
            <person name="Tran P."/>
        </authorList>
    </citation>
    <scope>NUCLEOTIDE SEQUENCE</scope>
    <source>
        <strain evidence="1">K_DeepCast_65m_m2_066</strain>
    </source>
</reference>
<comment type="caution">
    <text evidence="1">The sequence shown here is derived from an EMBL/GenBank/DDBJ whole genome shotgun (WGS) entry which is preliminary data.</text>
</comment>
<dbReference type="EMBL" id="VGLS01000225">
    <property type="protein sequence ID" value="MBM3223928.1"/>
    <property type="molecule type" value="Genomic_DNA"/>
</dbReference>
<gene>
    <name evidence="1" type="ORF">FJZ47_09025</name>
</gene>
<name>A0A937W0E1_UNCTE</name>
<evidence type="ECO:0000313" key="1">
    <source>
        <dbReference type="EMBL" id="MBM3223928.1"/>
    </source>
</evidence>
<dbReference type="Proteomes" id="UP000712673">
    <property type="component" value="Unassembled WGS sequence"/>
</dbReference>
<dbReference type="InterPro" id="IPR026349">
    <property type="entry name" value="CHP04255"/>
</dbReference>
<proteinExistence type="predicted"/>
<dbReference type="AlphaFoldDB" id="A0A937W0E1"/>
<protein>
    <submittedName>
        <fullName evidence="1">TIGR04255 family protein</fullName>
    </submittedName>
</protein>
<organism evidence="1 2">
    <name type="scientific">Tectimicrobiota bacterium</name>
    <dbReference type="NCBI Taxonomy" id="2528274"/>
    <lineage>
        <taxon>Bacteria</taxon>
        <taxon>Pseudomonadati</taxon>
        <taxon>Nitrospinota/Tectimicrobiota group</taxon>
        <taxon>Candidatus Tectimicrobiota</taxon>
    </lineage>
</organism>
<evidence type="ECO:0000313" key="2">
    <source>
        <dbReference type="Proteomes" id="UP000712673"/>
    </source>
</evidence>
<accession>A0A937W0E1</accession>
<sequence length="221" mass="24328">MSVDKNPLVAAAPAEIPLRNAPLVRVIAQVRFPVIASIDHRGFIASFQEALRDAYPVLRPDMTQGFVVGLQGVTPAPSQMIWRFHDVPGQWRVSLAPDFIALETTAYVSRSDFLARLHGALRALHEHIGPKIIDRVGLRYIDRVLIQGVGDITTLVRQEVIGILATPMAASAQQALSESLFVVPNTRARLLARWGQVPPQSTVDPNAIEPVDRPSWILDLD</sequence>
<dbReference type="NCBIfam" id="TIGR04255">
    <property type="entry name" value="sporadTIGR04255"/>
    <property type="match status" value="1"/>
</dbReference>
<feature type="non-terminal residue" evidence="1">
    <location>
        <position position="221"/>
    </location>
</feature>